<organism evidence="1 2">
    <name type="scientific">Burkholderia contaminans</name>
    <dbReference type="NCBI Taxonomy" id="488447"/>
    <lineage>
        <taxon>Bacteria</taxon>
        <taxon>Pseudomonadati</taxon>
        <taxon>Pseudomonadota</taxon>
        <taxon>Betaproteobacteria</taxon>
        <taxon>Burkholderiales</taxon>
        <taxon>Burkholderiaceae</taxon>
        <taxon>Burkholderia</taxon>
        <taxon>Burkholderia cepacia complex</taxon>
    </lineage>
</organism>
<evidence type="ECO:0000313" key="2">
    <source>
        <dbReference type="Proteomes" id="UP000238655"/>
    </source>
</evidence>
<protein>
    <submittedName>
        <fullName evidence="1">Uncharacterized protein</fullName>
    </submittedName>
</protein>
<dbReference type="AlphaFoldDB" id="A0A2S5DRJ8"/>
<dbReference type="EMBL" id="PQVP01000002">
    <property type="protein sequence ID" value="POZ81697.1"/>
    <property type="molecule type" value="Genomic_DNA"/>
</dbReference>
<name>A0A2S5DRJ8_9BURK</name>
<proteinExistence type="predicted"/>
<dbReference type="Proteomes" id="UP000238655">
    <property type="component" value="Chromosome 1"/>
</dbReference>
<accession>A0A2S5DRJ8</accession>
<evidence type="ECO:0000313" key="1">
    <source>
        <dbReference type="EMBL" id="POZ81697.1"/>
    </source>
</evidence>
<reference evidence="1 2" key="1">
    <citation type="submission" date="2018-01" db="EMBL/GenBank/DDBJ databases">
        <title>Successful Treatment of Persistent Burkholderia cepacia Bacteremia with Ceftazidime-Avibactam.</title>
        <authorList>
            <person name="Tamma P."/>
            <person name="Fan Y."/>
            <person name="Bergman Y."/>
            <person name="Sick-Samuels A."/>
            <person name="Hsu A."/>
            <person name="Timp W."/>
            <person name="Simner P."/>
        </authorList>
    </citation>
    <scope>NUCLEOTIDE SEQUENCE [LARGE SCALE GENOMIC DNA]</scope>
    <source>
        <strain evidence="1 2">170816</strain>
    </source>
</reference>
<gene>
    <name evidence="1" type="ORF">C3743_15380</name>
</gene>
<sequence length="475" mass="52668">MAGMKGALTTGAYQSRSVIAANQRCVNLYAEQNPADSEFPVTHYPTPGLIRRGVAPLRGFRGLYSASNGELYAVVASKLYTVDVDWSFTERGTLQTDVGPVSMRDNSLFLVIVDGSSIGYQLDLSNHDFSKIGGEAFYGSNRVALIDDFLLFNQPGTRQFYASGALSETFDPLDIAAKNGSSDKTVAVEVANRTIWVFGEKTTEVWYNAGASDFAFARYPGTFIEYGCKSAASIASADTSVYWLGAGDRGEGIVFRSDQMSALAISTPALSDELRTYPRLDDAIAYTHQADGHMFYVLTFPTADKTWCYDLSTKQWHERLWMDDEGDLHRHRSSCFAQWRGRQLVGDWENGNLYELSLDAFDDDGKDRLHLRSWPNIGNEGDLITYDRLIMDMEVGHAGVNDPEPQVRLRWSDTRGRTWGTPVSRGLGARGEFGRRAQFNALGTDKGMGRIFEVSWSTKVKTALNGFYLKAVGEA</sequence>
<comment type="caution">
    <text evidence="1">The sequence shown here is derived from an EMBL/GenBank/DDBJ whole genome shotgun (WGS) entry which is preliminary data.</text>
</comment>